<organism evidence="6 7">
    <name type="scientific">Clytia hemisphaerica</name>
    <dbReference type="NCBI Taxonomy" id="252671"/>
    <lineage>
        <taxon>Eukaryota</taxon>
        <taxon>Metazoa</taxon>
        <taxon>Cnidaria</taxon>
        <taxon>Hydrozoa</taxon>
        <taxon>Hydroidolina</taxon>
        <taxon>Leptothecata</taxon>
        <taxon>Obeliida</taxon>
        <taxon>Clytiidae</taxon>
        <taxon>Clytia</taxon>
    </lineage>
</organism>
<evidence type="ECO:0000313" key="6">
    <source>
        <dbReference type="EnsemblMetazoa" id="CLYHEMP018460.1"/>
    </source>
</evidence>
<evidence type="ECO:0000313" key="7">
    <source>
        <dbReference type="Proteomes" id="UP000594262"/>
    </source>
</evidence>
<feature type="transmembrane region" description="Helical" evidence="5">
    <location>
        <begin position="172"/>
        <end position="192"/>
    </location>
</feature>
<reference evidence="6" key="1">
    <citation type="submission" date="2021-01" db="UniProtKB">
        <authorList>
            <consortium name="EnsemblMetazoa"/>
        </authorList>
    </citation>
    <scope>IDENTIFICATION</scope>
</reference>
<keyword evidence="3 5" id="KW-1133">Transmembrane helix</keyword>
<dbReference type="PANTHER" id="PTHR12489:SF16">
    <property type="entry name" value="LHFPL TETRASPAN SUBFAMILY MEMBER 6 PROTEIN-RELATED"/>
    <property type="match status" value="1"/>
</dbReference>
<keyword evidence="7" id="KW-1185">Reference proteome</keyword>
<comment type="subcellular location">
    <subcellularLocation>
        <location evidence="1">Membrane</location>
        <topology evidence="1">Multi-pass membrane protein</topology>
    </subcellularLocation>
</comment>
<dbReference type="PANTHER" id="PTHR12489">
    <property type="entry name" value="LIPOMA HMGIC FUSION PARTNER-LIKE PROTEIN"/>
    <property type="match status" value="1"/>
</dbReference>
<name>A0A7M5X5U5_9CNID</name>
<accession>A0A7M5X5U5</accession>
<feature type="transmembrane region" description="Helical" evidence="5">
    <location>
        <begin position="125"/>
        <end position="146"/>
    </location>
</feature>
<dbReference type="OrthoDB" id="5975578at2759"/>
<evidence type="ECO:0000256" key="2">
    <source>
        <dbReference type="ARBA" id="ARBA00022692"/>
    </source>
</evidence>
<dbReference type="InterPro" id="IPR019372">
    <property type="entry name" value="LHFPL"/>
</dbReference>
<dbReference type="AlphaFoldDB" id="A0A7M5X5U5"/>
<feature type="transmembrane region" description="Helical" evidence="5">
    <location>
        <begin position="85"/>
        <end position="113"/>
    </location>
</feature>
<dbReference type="Proteomes" id="UP000594262">
    <property type="component" value="Unplaced"/>
</dbReference>
<dbReference type="GeneID" id="136803099"/>
<keyword evidence="2 5" id="KW-0812">Transmembrane</keyword>
<dbReference type="RefSeq" id="XP_066915951.1">
    <property type="nucleotide sequence ID" value="XM_067059850.1"/>
</dbReference>
<dbReference type="EnsemblMetazoa" id="CLYHEMT018460.1">
    <property type="protein sequence ID" value="CLYHEMP018460.1"/>
    <property type="gene ID" value="CLYHEMG018460"/>
</dbReference>
<evidence type="ECO:0000256" key="3">
    <source>
        <dbReference type="ARBA" id="ARBA00022989"/>
    </source>
</evidence>
<evidence type="ECO:0000256" key="5">
    <source>
        <dbReference type="SAM" id="Phobius"/>
    </source>
</evidence>
<dbReference type="GO" id="GO:0016020">
    <property type="term" value="C:membrane"/>
    <property type="evidence" value="ECO:0007669"/>
    <property type="project" value="UniProtKB-SubCell"/>
</dbReference>
<evidence type="ECO:0000256" key="4">
    <source>
        <dbReference type="ARBA" id="ARBA00023136"/>
    </source>
</evidence>
<evidence type="ECO:0000256" key="1">
    <source>
        <dbReference type="ARBA" id="ARBA00004141"/>
    </source>
</evidence>
<keyword evidence="4 5" id="KW-0472">Membrane</keyword>
<proteinExistence type="predicted"/>
<feature type="transmembrane region" description="Helical" evidence="5">
    <location>
        <begin position="7"/>
        <end position="30"/>
    </location>
</feature>
<sequence length="239" mass="26510">MGKCVTVFWVVLTILFTLAICFSFVSPVWFQNEAELKQVVGQSRQISNQYDPVALGMIRFCHRYQLSQAIQKCGFFTSLKDMPSIAWMVSAIIYAIGCVFFIVSVIMAFISICTKRSMSDKLKVATAYIQVIGVGFLAIAVLIFPLGLDSSFARDVCGLEAKMFVSGECQVAWGYVLAIMSVSLTIFCPILAKYSTENKETYRQGIGTGTYSEYDYQKSEVISLTTSSTSTRSKVMTTV</sequence>
<protein>
    <submittedName>
        <fullName evidence="6">Uncharacterized protein</fullName>
    </submittedName>
</protein>
<dbReference type="Pfam" id="PF10242">
    <property type="entry name" value="L_HMGIC_fpl"/>
    <property type="match status" value="1"/>
</dbReference>